<keyword evidence="1" id="KW-0812">Transmembrane</keyword>
<name>A0A2Y9BU80_9MICO</name>
<proteinExistence type="predicted"/>
<dbReference type="EMBL" id="UESZ01000001">
    <property type="protein sequence ID" value="SSA35282.1"/>
    <property type="molecule type" value="Genomic_DNA"/>
</dbReference>
<dbReference type="AlphaFoldDB" id="A0A2Y9BU80"/>
<keyword evidence="1" id="KW-1133">Transmembrane helix</keyword>
<evidence type="ECO:0000313" key="2">
    <source>
        <dbReference type="EMBL" id="SSA35282.1"/>
    </source>
</evidence>
<protein>
    <submittedName>
        <fullName evidence="2">Uncharacterized protein</fullName>
    </submittedName>
</protein>
<keyword evidence="1" id="KW-0472">Membrane</keyword>
<accession>A0A2Y9BU80</accession>
<organism evidence="2 3">
    <name type="scientific">Branchiibius hedensis</name>
    <dbReference type="NCBI Taxonomy" id="672460"/>
    <lineage>
        <taxon>Bacteria</taxon>
        <taxon>Bacillati</taxon>
        <taxon>Actinomycetota</taxon>
        <taxon>Actinomycetes</taxon>
        <taxon>Micrococcales</taxon>
        <taxon>Dermacoccaceae</taxon>
        <taxon>Branchiibius</taxon>
    </lineage>
</organism>
<feature type="transmembrane region" description="Helical" evidence="1">
    <location>
        <begin position="9"/>
        <end position="28"/>
    </location>
</feature>
<gene>
    <name evidence="2" type="ORF">SAMN04489750_2633</name>
</gene>
<evidence type="ECO:0000313" key="3">
    <source>
        <dbReference type="Proteomes" id="UP000250028"/>
    </source>
</evidence>
<evidence type="ECO:0000256" key="1">
    <source>
        <dbReference type="SAM" id="Phobius"/>
    </source>
</evidence>
<keyword evidence="3" id="KW-1185">Reference proteome</keyword>
<dbReference type="Proteomes" id="UP000250028">
    <property type="component" value="Unassembled WGS sequence"/>
</dbReference>
<sequence length="29" mass="3094">MMSPRARRIIVIVALVALIGVPVLAAILH</sequence>
<reference evidence="3" key="1">
    <citation type="submission" date="2016-10" db="EMBL/GenBank/DDBJ databases">
        <authorList>
            <person name="Varghese N."/>
            <person name="Submissions S."/>
        </authorList>
    </citation>
    <scope>NUCLEOTIDE SEQUENCE [LARGE SCALE GENOMIC DNA]</scope>
    <source>
        <strain evidence="3">DSM 22951</strain>
    </source>
</reference>